<organism evidence="1 2">
    <name type="scientific">Winogradskyella alexanderae</name>
    <dbReference type="NCBI Taxonomy" id="2877123"/>
    <lineage>
        <taxon>Bacteria</taxon>
        <taxon>Pseudomonadati</taxon>
        <taxon>Bacteroidota</taxon>
        <taxon>Flavobacteriia</taxon>
        <taxon>Flavobacteriales</taxon>
        <taxon>Flavobacteriaceae</taxon>
        <taxon>Winogradskyella</taxon>
    </lineage>
</organism>
<comment type="caution">
    <text evidence="1">The sequence shown here is derived from an EMBL/GenBank/DDBJ whole genome shotgun (WGS) entry which is preliminary data.</text>
</comment>
<evidence type="ECO:0000313" key="2">
    <source>
        <dbReference type="Proteomes" id="UP001198901"/>
    </source>
</evidence>
<dbReference type="RefSeq" id="WP_224531964.1">
    <property type="nucleotide sequence ID" value="NZ_JAIUJR010000031.1"/>
</dbReference>
<evidence type="ECO:0000313" key="1">
    <source>
        <dbReference type="EMBL" id="MCA0133939.1"/>
    </source>
</evidence>
<keyword evidence="2" id="KW-1185">Reference proteome</keyword>
<dbReference type="Proteomes" id="UP001198901">
    <property type="component" value="Unassembled WGS sequence"/>
</dbReference>
<accession>A0ABS7XV77</accession>
<gene>
    <name evidence="1" type="ORF">LBU54_15210</name>
</gene>
<dbReference type="PROSITE" id="PS51257">
    <property type="entry name" value="PROKAR_LIPOPROTEIN"/>
    <property type="match status" value="1"/>
</dbReference>
<reference evidence="2" key="1">
    <citation type="submission" date="2023-07" db="EMBL/GenBank/DDBJ databases">
        <authorList>
            <person name="Yue Y."/>
        </authorList>
    </citation>
    <scope>NUCLEOTIDE SEQUENCE [LARGE SCALE GENOMIC DNA]</scope>
    <source>
        <strain evidence="2">D23</strain>
    </source>
</reference>
<evidence type="ECO:0008006" key="3">
    <source>
        <dbReference type="Google" id="ProtNLM"/>
    </source>
</evidence>
<sequence>MNKIITIALFGFIILSCQKKQNVIDFESELKWKSFKVVNSGIDEDMEFTDSIYRNYGLMLIENNYRIEKISDYSARLFFGENSSIIKASDSAYSDFVVIGENISDTLHLKQNKTKNDLNLFQGTWVENSKLSYTIKDLSIEMKKNDSVNKESELSFDLTNRYLKFKFKHSENKLEYMWKIESIKKDSLFISKSYKTDTGWSTVNNKVLIKKR</sequence>
<protein>
    <recommendedName>
        <fullName evidence="3">Lipoprotein</fullName>
    </recommendedName>
</protein>
<name>A0ABS7XV77_9FLAO</name>
<dbReference type="EMBL" id="JAIUJR010000031">
    <property type="protein sequence ID" value="MCA0133939.1"/>
    <property type="molecule type" value="Genomic_DNA"/>
</dbReference>
<proteinExistence type="predicted"/>